<evidence type="ECO:0000313" key="6">
    <source>
        <dbReference type="Proteomes" id="UP000193884"/>
    </source>
</evidence>
<dbReference type="Gene3D" id="3.40.50.300">
    <property type="entry name" value="P-loop containing nucleotide triphosphate hydrolases"/>
    <property type="match status" value="1"/>
</dbReference>
<dbReference type="EMBL" id="NAFK01000160">
    <property type="protein sequence ID" value="OSJ28755.1"/>
    <property type="molecule type" value="Genomic_DNA"/>
</dbReference>
<keyword evidence="3" id="KW-0067">ATP-binding</keyword>
<protein>
    <recommendedName>
        <fullName evidence="4">AAA+ ATPase domain-containing protein</fullName>
    </recommendedName>
</protein>
<accession>A0ABX3X3W6</accession>
<evidence type="ECO:0000313" key="5">
    <source>
        <dbReference type="EMBL" id="OSJ28755.1"/>
    </source>
</evidence>
<dbReference type="PANTHER" id="PTHR43581">
    <property type="entry name" value="ATP/GTP PHOSPHATASE"/>
    <property type="match status" value="1"/>
</dbReference>
<dbReference type="InterPro" id="IPR027417">
    <property type="entry name" value="P-loop_NTPase"/>
</dbReference>
<dbReference type="SMART" id="SM00382">
    <property type="entry name" value="AAA"/>
    <property type="match status" value="1"/>
</dbReference>
<dbReference type="InterPro" id="IPR017871">
    <property type="entry name" value="ABC_transporter-like_CS"/>
</dbReference>
<dbReference type="InterPro" id="IPR003593">
    <property type="entry name" value="AAA+_ATPase"/>
</dbReference>
<keyword evidence="2" id="KW-0547">Nucleotide-binding</keyword>
<organism evidence="5 6">
    <name type="scientific">Bradyrhizobium canariense</name>
    <dbReference type="NCBI Taxonomy" id="255045"/>
    <lineage>
        <taxon>Bacteria</taxon>
        <taxon>Pseudomonadati</taxon>
        <taxon>Pseudomonadota</taxon>
        <taxon>Alphaproteobacteria</taxon>
        <taxon>Hyphomicrobiales</taxon>
        <taxon>Nitrobacteraceae</taxon>
        <taxon>Bradyrhizobium</taxon>
    </lineage>
</organism>
<reference evidence="5 6" key="1">
    <citation type="submission" date="2017-03" db="EMBL/GenBank/DDBJ databases">
        <title>Whole genome sequences of fourteen strains of Bradyrhizobium canariense and one strain of Bradyrhizobium japonicum isolated from Lupinus (Papilionoideae: Genisteae) species in Algeria.</title>
        <authorList>
            <person name="Crovadore J."/>
            <person name="Chekireb D."/>
            <person name="Brachmann A."/>
            <person name="Chablais R."/>
            <person name="Cochard B."/>
            <person name="Lefort F."/>
        </authorList>
    </citation>
    <scope>NUCLEOTIDE SEQUENCE [LARGE SCALE GENOMIC DNA]</scope>
    <source>
        <strain evidence="5 6">UBMAN05</strain>
    </source>
</reference>
<dbReference type="PANTHER" id="PTHR43581:SF2">
    <property type="entry name" value="EXCINUCLEASE ATPASE SUBUNIT"/>
    <property type="match status" value="1"/>
</dbReference>
<dbReference type="SUPFAM" id="SSF52540">
    <property type="entry name" value="P-loop containing nucleoside triphosphate hydrolases"/>
    <property type="match status" value="1"/>
</dbReference>
<name>A0ABX3X3W6_9BRAD</name>
<keyword evidence="6" id="KW-1185">Reference proteome</keyword>
<evidence type="ECO:0000256" key="3">
    <source>
        <dbReference type="ARBA" id="ARBA00022840"/>
    </source>
</evidence>
<sequence length="534" mass="60559">MIPQYSTWNDFTYYFTARLLVLLPQQQPVPFDMHFMVSGFDRTDDFFKQLLLHQPWVPIELANASYVGILDNVESYGSLIELLGFARAMRSLRLLGDAVVLRTEGMDTARLALFDTDRFHLGALRASSNYVAFRHGRRYLRPEPQAPAPDSATSFHMATNLLAADNPYDIDFDFRSDELNRDRVAVLIGRNGTGKTQLLLSLIRSQRSPQVGEPAVSTVFETAPTFSRLMVFSSVASDSYPRSIPPWEGVDYQYFSMIANTDTEADASTGALIDCLRDHRQFEPFSQGMPFSGPSRLNMLERSLAPLSFSKTIHLPLRDQSEPHDLFDVRTWQGRAYFPLFRSLNEQRQLQLVRMVDWSRSPVTFGLGEAPRTLSSGEQAMLRFAAQAVGSIEQGSMLLFDEPETHLHPNYVSDFMSILHTLLAATRSVAIIVTHSAYIVREVPRQRVRILSLKERVISIDQPRLQTFGASIDSISQFVFGDSDISHGYQDLLVDWVNRLGPEVTIERIVQEHGESLNPETLSYVAHLLRMRQQ</sequence>
<evidence type="ECO:0000256" key="1">
    <source>
        <dbReference type="ARBA" id="ARBA00005417"/>
    </source>
</evidence>
<dbReference type="InterPro" id="IPR003959">
    <property type="entry name" value="ATPase_AAA_core"/>
</dbReference>
<feature type="domain" description="AAA+ ATPase" evidence="4">
    <location>
        <begin position="181"/>
        <end position="464"/>
    </location>
</feature>
<gene>
    <name evidence="5" type="ORF">BST63_16495</name>
</gene>
<dbReference type="InterPro" id="IPR051396">
    <property type="entry name" value="Bact_Antivir_Def_Nuclease"/>
</dbReference>
<evidence type="ECO:0000256" key="2">
    <source>
        <dbReference type="ARBA" id="ARBA00022741"/>
    </source>
</evidence>
<proteinExistence type="inferred from homology"/>
<comment type="caution">
    <text evidence="5">The sequence shown here is derived from an EMBL/GenBank/DDBJ whole genome shotgun (WGS) entry which is preliminary data.</text>
</comment>
<dbReference type="Proteomes" id="UP000193884">
    <property type="component" value="Unassembled WGS sequence"/>
</dbReference>
<evidence type="ECO:0000259" key="4">
    <source>
        <dbReference type="SMART" id="SM00382"/>
    </source>
</evidence>
<dbReference type="Pfam" id="PF13304">
    <property type="entry name" value="AAA_21"/>
    <property type="match status" value="1"/>
</dbReference>
<comment type="similarity">
    <text evidence="1">Belongs to the ABC transporter superfamily.</text>
</comment>
<dbReference type="PROSITE" id="PS00211">
    <property type="entry name" value="ABC_TRANSPORTER_1"/>
    <property type="match status" value="1"/>
</dbReference>